<proteinExistence type="predicted"/>
<dbReference type="Pfam" id="PF13855">
    <property type="entry name" value="LRR_8"/>
    <property type="match status" value="1"/>
</dbReference>
<dbReference type="SUPFAM" id="SSF52058">
    <property type="entry name" value="L domain-like"/>
    <property type="match status" value="1"/>
</dbReference>
<dbReference type="InterPro" id="IPR032675">
    <property type="entry name" value="LRR_dom_sf"/>
</dbReference>
<keyword evidence="2" id="KW-0677">Repeat</keyword>
<keyword evidence="4" id="KW-1185">Reference proteome</keyword>
<dbReference type="InterPro" id="IPR050333">
    <property type="entry name" value="SLRP"/>
</dbReference>
<dbReference type="PANTHER" id="PTHR45712">
    <property type="entry name" value="AGAP008170-PA"/>
    <property type="match status" value="1"/>
</dbReference>
<sequence length="235" mass="27007">MHPFLEQTFVNWRFLLSQHAHTPQSVVSGCSIVPGRISACLCSSLFGSFVLQQARTVTYIVKIRRMILDFTFISNGQVANVEAPSLKYLNVSENKIEYLSDSHVKNYRDLEDFDLSKNRITTVQLGITNDVVNIRNLILSNNLVRKFDIQWRTLRVLENLYVDFNEITHLELPPCIPSVKQTVTFTFQHNKISTLKMNSLLEDEKRIITDRMMAGCLFNGLSKNFVDISHNPPEL</sequence>
<evidence type="ECO:0000256" key="2">
    <source>
        <dbReference type="ARBA" id="ARBA00022737"/>
    </source>
</evidence>
<comment type="caution">
    <text evidence="3">The sequence shown here is derived from an EMBL/GenBank/DDBJ whole genome shotgun (WGS) entry which is preliminary data.</text>
</comment>
<dbReference type="Proteomes" id="UP001054945">
    <property type="component" value="Unassembled WGS sequence"/>
</dbReference>
<evidence type="ECO:0000313" key="3">
    <source>
        <dbReference type="EMBL" id="GIX81407.1"/>
    </source>
</evidence>
<dbReference type="Gene3D" id="3.80.10.10">
    <property type="entry name" value="Ribonuclease Inhibitor"/>
    <property type="match status" value="1"/>
</dbReference>
<gene>
    <name evidence="3" type="primary">Tl_2</name>
    <name evidence="3" type="ORF">CEXT_671261</name>
</gene>
<dbReference type="PANTHER" id="PTHR45712:SF22">
    <property type="entry name" value="INSULIN-LIKE GROWTH FACTOR-BINDING PROTEIN COMPLEX ACID LABILE SUBUNIT"/>
    <property type="match status" value="1"/>
</dbReference>
<dbReference type="EMBL" id="BPLR01020675">
    <property type="protein sequence ID" value="GIX81407.1"/>
    <property type="molecule type" value="Genomic_DNA"/>
</dbReference>
<reference evidence="3 4" key="1">
    <citation type="submission" date="2021-06" db="EMBL/GenBank/DDBJ databases">
        <title>Caerostris extrusa draft genome.</title>
        <authorList>
            <person name="Kono N."/>
            <person name="Arakawa K."/>
        </authorList>
    </citation>
    <scope>NUCLEOTIDE SEQUENCE [LARGE SCALE GENOMIC DNA]</scope>
</reference>
<accession>A0AAV4N9M4</accession>
<organism evidence="3 4">
    <name type="scientific">Caerostris extrusa</name>
    <name type="common">Bark spider</name>
    <name type="synonym">Caerostris bankana</name>
    <dbReference type="NCBI Taxonomy" id="172846"/>
    <lineage>
        <taxon>Eukaryota</taxon>
        <taxon>Metazoa</taxon>
        <taxon>Ecdysozoa</taxon>
        <taxon>Arthropoda</taxon>
        <taxon>Chelicerata</taxon>
        <taxon>Arachnida</taxon>
        <taxon>Araneae</taxon>
        <taxon>Araneomorphae</taxon>
        <taxon>Entelegynae</taxon>
        <taxon>Araneoidea</taxon>
        <taxon>Araneidae</taxon>
        <taxon>Caerostris</taxon>
    </lineage>
</organism>
<protein>
    <submittedName>
        <fullName evidence="3">Protein toll</fullName>
    </submittedName>
</protein>
<evidence type="ECO:0000313" key="4">
    <source>
        <dbReference type="Proteomes" id="UP001054945"/>
    </source>
</evidence>
<dbReference type="AlphaFoldDB" id="A0AAV4N9M4"/>
<evidence type="ECO:0000256" key="1">
    <source>
        <dbReference type="ARBA" id="ARBA00022614"/>
    </source>
</evidence>
<name>A0AAV4N9M4_CAEEX</name>
<dbReference type="InterPro" id="IPR001611">
    <property type="entry name" value="Leu-rich_rpt"/>
</dbReference>
<keyword evidence="1" id="KW-0433">Leucine-rich repeat</keyword>